<evidence type="ECO:0000313" key="4">
    <source>
        <dbReference type="EMBL" id="KYQ54400.1"/>
    </source>
</evidence>
<dbReference type="STRING" id="64791.A0A151X1X1"/>
<dbReference type="EMBL" id="KQ982584">
    <property type="protein sequence ID" value="KYQ54400.1"/>
    <property type="molecule type" value="Genomic_DNA"/>
</dbReference>
<evidence type="ECO:0000256" key="1">
    <source>
        <dbReference type="ARBA" id="ARBA00022737"/>
    </source>
</evidence>
<dbReference type="AlphaFoldDB" id="A0A151X1X1"/>
<feature type="repeat" description="RCC1" evidence="2">
    <location>
        <begin position="69"/>
        <end position="121"/>
    </location>
</feature>
<dbReference type="SMART" id="SM00225">
    <property type="entry name" value="BTB"/>
    <property type="match status" value="1"/>
</dbReference>
<sequence length="405" mass="47253">LIDLRYSRVVQSATGGDHTFIILTDDQKVFYFQIYHFNGLSWLRQMHFQTKVESICCGHSFFVVLTADNKIYTWGKNNRGQLGVKSEDTFIEEPVEVKITEGVKIMKVACGYTHVLALSKEGNIFVWGGNSCGQLGCNWRNDLFTPEMITAITSKPTKMLDIAAMKNMSCAISEKKLIYVWGSCFDQQITKPIECEFTTLFDTCTALSARPQTTVKYFYPDERSKILHDIAKTFNDPNISDLVIKISWQCIYGHKNILQFRNSYFKSIDQFITSENDQDIIRFDQFSYSMYYAYFKYLYTGKLEVSLKQRFDLLKLADELNDNRFEESCCKAIKEDIMDETVFSIYNTAQKYDSKTVEKFCFEYFQENKKNVMETHSFMELKEDIKKTFIALPNKPDEECRHNLQ</sequence>
<dbReference type="Pfam" id="PF00651">
    <property type="entry name" value="BTB"/>
    <property type="match status" value="1"/>
</dbReference>
<dbReference type="SUPFAM" id="SSF50985">
    <property type="entry name" value="RCC1/BLIP-II"/>
    <property type="match status" value="1"/>
</dbReference>
<dbReference type="PROSITE" id="PS50012">
    <property type="entry name" value="RCC1_3"/>
    <property type="match status" value="2"/>
</dbReference>
<protein>
    <submittedName>
        <fullName evidence="4">RCC1 and BTB domain-containing protein 2</fullName>
    </submittedName>
</protein>
<feature type="non-terminal residue" evidence="4">
    <location>
        <position position="1"/>
    </location>
</feature>
<reference evidence="4 5" key="1">
    <citation type="submission" date="2015-09" db="EMBL/GenBank/DDBJ databases">
        <title>Trachymyrmex zeteki WGS genome.</title>
        <authorList>
            <person name="Nygaard S."/>
            <person name="Hu H."/>
            <person name="Boomsma J."/>
            <person name="Zhang G."/>
        </authorList>
    </citation>
    <scope>NUCLEOTIDE SEQUENCE [LARGE SCALE GENOMIC DNA]</scope>
    <source>
        <strain evidence="4">Tzet28-1</strain>
        <tissue evidence="4">Whole body</tissue>
    </source>
</reference>
<dbReference type="InterPro" id="IPR000408">
    <property type="entry name" value="Reg_chr_condens"/>
</dbReference>
<evidence type="ECO:0000256" key="2">
    <source>
        <dbReference type="PROSITE-ProRule" id="PRU00235"/>
    </source>
</evidence>
<dbReference type="InterPro" id="IPR009091">
    <property type="entry name" value="RCC1/BLIP-II"/>
</dbReference>
<name>A0A151X1X1_9HYME</name>
<dbReference type="Pfam" id="PF00415">
    <property type="entry name" value="RCC1"/>
    <property type="match status" value="1"/>
</dbReference>
<dbReference type="InterPro" id="IPR051625">
    <property type="entry name" value="Signaling_Regulatory_Domain"/>
</dbReference>
<dbReference type="PROSITE" id="PS50097">
    <property type="entry name" value="BTB"/>
    <property type="match status" value="1"/>
</dbReference>
<dbReference type="SUPFAM" id="SSF54695">
    <property type="entry name" value="POZ domain"/>
    <property type="match status" value="1"/>
</dbReference>
<gene>
    <name evidence="4" type="ORF">ALC60_06689</name>
</gene>
<evidence type="ECO:0000313" key="5">
    <source>
        <dbReference type="Proteomes" id="UP000075809"/>
    </source>
</evidence>
<proteinExistence type="predicted"/>
<dbReference type="PRINTS" id="PR00633">
    <property type="entry name" value="RCCNDNSATION"/>
</dbReference>
<dbReference type="Gene3D" id="2.130.10.30">
    <property type="entry name" value="Regulator of chromosome condensation 1/beta-lactamase-inhibitor protein II"/>
    <property type="match status" value="1"/>
</dbReference>
<organism evidence="4 5">
    <name type="scientific">Mycetomoellerius zeteki</name>
    <dbReference type="NCBI Taxonomy" id="64791"/>
    <lineage>
        <taxon>Eukaryota</taxon>
        <taxon>Metazoa</taxon>
        <taxon>Ecdysozoa</taxon>
        <taxon>Arthropoda</taxon>
        <taxon>Hexapoda</taxon>
        <taxon>Insecta</taxon>
        <taxon>Pterygota</taxon>
        <taxon>Neoptera</taxon>
        <taxon>Endopterygota</taxon>
        <taxon>Hymenoptera</taxon>
        <taxon>Apocrita</taxon>
        <taxon>Aculeata</taxon>
        <taxon>Formicoidea</taxon>
        <taxon>Formicidae</taxon>
        <taxon>Myrmicinae</taxon>
        <taxon>Mycetomoellerius</taxon>
    </lineage>
</organism>
<evidence type="ECO:0000259" key="3">
    <source>
        <dbReference type="PROSITE" id="PS50097"/>
    </source>
</evidence>
<feature type="repeat" description="RCC1" evidence="2">
    <location>
        <begin position="122"/>
        <end position="175"/>
    </location>
</feature>
<keyword evidence="5" id="KW-1185">Reference proteome</keyword>
<dbReference type="Gene3D" id="3.30.710.10">
    <property type="entry name" value="Potassium Channel Kv1.1, Chain A"/>
    <property type="match status" value="1"/>
</dbReference>
<dbReference type="Proteomes" id="UP000075809">
    <property type="component" value="Unassembled WGS sequence"/>
</dbReference>
<dbReference type="InterPro" id="IPR000210">
    <property type="entry name" value="BTB/POZ_dom"/>
</dbReference>
<dbReference type="InterPro" id="IPR011333">
    <property type="entry name" value="SKP1/BTB/POZ_sf"/>
</dbReference>
<feature type="domain" description="BTB" evidence="3">
    <location>
        <begin position="240"/>
        <end position="307"/>
    </location>
</feature>
<keyword evidence="1" id="KW-0677">Repeat</keyword>
<accession>A0A151X1X1</accession>
<dbReference type="PANTHER" id="PTHR22872">
    <property type="entry name" value="BTK-BINDING PROTEIN-RELATED"/>
    <property type="match status" value="1"/>
</dbReference>